<dbReference type="PIRSF" id="PIRSF028513">
    <property type="entry name" value="LptC"/>
    <property type="match status" value="1"/>
</dbReference>
<comment type="similarity">
    <text evidence="6 7">Belongs to the LptC family.</text>
</comment>
<protein>
    <recommendedName>
        <fullName evidence="6 7">Lipopolysaccharide export system protein LptC</fullName>
    </recommendedName>
</protein>
<sequence length="187" mass="21499">MRLSRVIYTLLVFIALWSAYYLFDKEQANNAQIAPNAELPMFTGDNIVNDSYGDKGVLSYIITSKHLEYYQKSGDTYFDHPVLKIYRNGKVQEWQVTADKGILDKDHVLKLEQNVLAKNLLPKSAFDTFSTAELYIQVVKRDFWTETPVTMVGPQFRTVGQAMKGNFADHNAVLYNNVQGRYENLTR</sequence>
<keyword evidence="1 6" id="KW-1003">Cell membrane</keyword>
<dbReference type="Gene3D" id="2.60.450.10">
    <property type="entry name" value="Lipopolysaccharide (LPS) transport protein A like domain"/>
    <property type="match status" value="1"/>
</dbReference>
<dbReference type="EMBL" id="CAKLDM010000002">
    <property type="protein sequence ID" value="CAH0538488.1"/>
    <property type="molecule type" value="Genomic_DNA"/>
</dbReference>
<keyword evidence="2 6" id="KW-0997">Cell inner membrane</keyword>
<evidence type="ECO:0000256" key="4">
    <source>
        <dbReference type="ARBA" id="ARBA00022989"/>
    </source>
</evidence>
<dbReference type="Pfam" id="PF06835">
    <property type="entry name" value="LptC"/>
    <property type="match status" value="1"/>
</dbReference>
<comment type="function">
    <text evidence="6">Involved in the assembly of lipopolysaccharide (LPS). Required for the translocation of LPS from the inner membrane to the outer membrane. Facilitates the transfer of LPS from the inner membrane to the periplasmic protein LptA. Could be a docking site for LptA.</text>
</comment>
<keyword evidence="4 6" id="KW-1133">Transmembrane helix</keyword>
<dbReference type="PANTHER" id="PTHR37481">
    <property type="entry name" value="LIPOPOLYSACCHARIDE EXPORT SYSTEM PROTEIN LPTC"/>
    <property type="match status" value="1"/>
</dbReference>
<comment type="caution">
    <text evidence="8">The sequence shown here is derived from an EMBL/GenBank/DDBJ whole genome shotgun (WGS) entry which is preliminary data.</text>
</comment>
<proteinExistence type="inferred from homology"/>
<keyword evidence="3 6" id="KW-0812">Transmembrane</keyword>
<evidence type="ECO:0000256" key="7">
    <source>
        <dbReference type="PIRNR" id="PIRNR028513"/>
    </source>
</evidence>
<dbReference type="NCBIfam" id="TIGR04409">
    <property type="entry name" value="LptC_YrbK"/>
    <property type="match status" value="1"/>
</dbReference>
<dbReference type="HAMAP" id="MF_01915">
    <property type="entry name" value="LPS_assembly_LptC"/>
    <property type="match status" value="1"/>
</dbReference>
<evidence type="ECO:0000256" key="2">
    <source>
        <dbReference type="ARBA" id="ARBA00022519"/>
    </source>
</evidence>
<dbReference type="InterPro" id="IPR026265">
    <property type="entry name" value="LptC"/>
</dbReference>
<evidence type="ECO:0000256" key="3">
    <source>
        <dbReference type="ARBA" id="ARBA00022692"/>
    </source>
</evidence>
<dbReference type="PANTHER" id="PTHR37481:SF1">
    <property type="entry name" value="LIPOPOLYSACCHARIDE EXPORT SYSTEM PROTEIN LPTC"/>
    <property type="match status" value="1"/>
</dbReference>
<comment type="function">
    <text evidence="7">Required for the translocation of lipopolysaccharide (LPS) from the inner membrane to the outer membrane.</text>
</comment>
<accession>A0ABM9A238</accession>
<evidence type="ECO:0000256" key="6">
    <source>
        <dbReference type="HAMAP-Rule" id="MF_01915"/>
    </source>
</evidence>
<feature type="transmembrane region" description="Helical" evidence="6">
    <location>
        <begin position="6"/>
        <end position="23"/>
    </location>
</feature>
<reference evidence="8" key="1">
    <citation type="submission" date="2021-11" db="EMBL/GenBank/DDBJ databases">
        <authorList>
            <person name="Rodrigo-Torres L."/>
            <person name="Arahal R. D."/>
            <person name="Lucena T."/>
        </authorList>
    </citation>
    <scope>NUCLEOTIDE SEQUENCE</scope>
    <source>
        <strain evidence="8">CECT 7928</strain>
    </source>
</reference>
<name>A0ABM9A238_9VIBR</name>
<keyword evidence="5 6" id="KW-0472">Membrane</keyword>
<gene>
    <name evidence="6 8" type="primary">lptC</name>
    <name evidence="8" type="ORF">VMF7928_01400</name>
</gene>
<keyword evidence="9" id="KW-1185">Reference proteome</keyword>
<dbReference type="InterPro" id="IPR052363">
    <property type="entry name" value="LPS_export_LptC"/>
</dbReference>
<evidence type="ECO:0000256" key="5">
    <source>
        <dbReference type="ARBA" id="ARBA00023136"/>
    </source>
</evidence>
<dbReference type="InterPro" id="IPR010664">
    <property type="entry name" value="LipoPS_assembly_LptC-rel"/>
</dbReference>
<evidence type="ECO:0000256" key="1">
    <source>
        <dbReference type="ARBA" id="ARBA00022475"/>
    </source>
</evidence>
<dbReference type="RefSeq" id="WP_237360780.1">
    <property type="nucleotide sequence ID" value="NZ_CAKLDM010000002.1"/>
</dbReference>
<evidence type="ECO:0000313" key="8">
    <source>
        <dbReference type="EMBL" id="CAH0538488.1"/>
    </source>
</evidence>
<comment type="subunit">
    <text evidence="6">Component of the lipopolysaccharide transport and assembly complex. Interacts with LptA and the LptBFG transporter complex.</text>
</comment>
<evidence type="ECO:0000313" key="9">
    <source>
        <dbReference type="Proteomes" id="UP000838748"/>
    </source>
</evidence>
<comment type="subcellular location">
    <subcellularLocation>
        <location evidence="6">Cell inner membrane</location>
        <topology evidence="6">Single-pass membrane protein</topology>
    </subcellularLocation>
</comment>
<dbReference type="Proteomes" id="UP000838748">
    <property type="component" value="Unassembled WGS sequence"/>
</dbReference>
<organism evidence="8 9">
    <name type="scientific">Vibrio marisflavi CECT 7928</name>
    <dbReference type="NCBI Taxonomy" id="634439"/>
    <lineage>
        <taxon>Bacteria</taxon>
        <taxon>Pseudomonadati</taxon>
        <taxon>Pseudomonadota</taxon>
        <taxon>Gammaproteobacteria</taxon>
        <taxon>Vibrionales</taxon>
        <taxon>Vibrionaceae</taxon>
        <taxon>Vibrio</taxon>
    </lineage>
</organism>